<feature type="compositionally biased region" description="Basic and acidic residues" evidence="1">
    <location>
        <begin position="29"/>
        <end position="39"/>
    </location>
</feature>
<sequence>MEDVAKSSQSSANVPAIIGKSKLRYPLRSDSKLKQDRSSDAAISSSLPKRVRSAANVSKSVNVLDLSGKDKSSAKPPRRLSIPVKSAISPHQKLTSSITPISEARVRRSTNSEGKGDTPLSDVSKSCIRRRYNLLSSASHWLSQIKLSECAAKHSISLGFFKLAIEAGCTPLHLLRDELKSYARRHNLDELRDMLQALFEMYDISETLEHLKVSETYSQAAEDGTPFDEVVHSSNSTARTRDLKSKSLNIVSSHTSTVKESSKKKNIQSHVPATRIRASVTKISVSPKSAIESGGHNLQKKAHKLSKKETNNGQVKVMKQEMESTTSEVSGEHWNVETVDEDKENMDVHPTEVISVAEGS</sequence>
<feature type="region of interest" description="Disordered" evidence="1">
    <location>
        <begin position="29"/>
        <end position="49"/>
    </location>
</feature>
<feature type="region of interest" description="Disordered" evidence="1">
    <location>
        <begin position="67"/>
        <end position="120"/>
    </location>
</feature>
<evidence type="ECO:0000256" key="1">
    <source>
        <dbReference type="SAM" id="MobiDB-lite"/>
    </source>
</evidence>
<organism evidence="2 3">
    <name type="scientific">Nepenthes gracilis</name>
    <name type="common">Slender pitcher plant</name>
    <dbReference type="NCBI Taxonomy" id="150966"/>
    <lineage>
        <taxon>Eukaryota</taxon>
        <taxon>Viridiplantae</taxon>
        <taxon>Streptophyta</taxon>
        <taxon>Embryophyta</taxon>
        <taxon>Tracheophyta</taxon>
        <taxon>Spermatophyta</taxon>
        <taxon>Magnoliopsida</taxon>
        <taxon>eudicotyledons</taxon>
        <taxon>Gunneridae</taxon>
        <taxon>Pentapetalae</taxon>
        <taxon>Caryophyllales</taxon>
        <taxon>Nepenthaceae</taxon>
        <taxon>Nepenthes</taxon>
    </lineage>
</organism>
<accession>A0AAD3XD46</accession>
<dbReference type="AlphaFoldDB" id="A0AAD3XD46"/>
<dbReference type="PANTHER" id="PTHR34468:SF2">
    <property type="entry name" value="MICROTUBULE-ASSOCIATED FUTSCH-LIKE PROTEIN"/>
    <property type="match status" value="1"/>
</dbReference>
<dbReference type="Proteomes" id="UP001279734">
    <property type="component" value="Unassembled WGS sequence"/>
</dbReference>
<keyword evidence="3" id="KW-1185">Reference proteome</keyword>
<reference evidence="2" key="1">
    <citation type="submission" date="2023-05" db="EMBL/GenBank/DDBJ databases">
        <title>Nepenthes gracilis genome sequencing.</title>
        <authorList>
            <person name="Fukushima K."/>
        </authorList>
    </citation>
    <scope>NUCLEOTIDE SEQUENCE</scope>
    <source>
        <strain evidence="2">SING2019-196</strain>
    </source>
</reference>
<feature type="region of interest" description="Disordered" evidence="1">
    <location>
        <begin position="1"/>
        <end position="20"/>
    </location>
</feature>
<evidence type="ECO:0000313" key="2">
    <source>
        <dbReference type="EMBL" id="GMH01348.1"/>
    </source>
</evidence>
<dbReference type="PANTHER" id="PTHR34468">
    <property type="entry name" value="MICROTUBULE-ASSOCIATED FUTSCH-LIKE PROTEIN"/>
    <property type="match status" value="1"/>
</dbReference>
<comment type="caution">
    <text evidence="2">The sequence shown here is derived from an EMBL/GenBank/DDBJ whole genome shotgun (WGS) entry which is preliminary data.</text>
</comment>
<gene>
    <name evidence="2" type="ORF">Nepgr_003187</name>
</gene>
<feature type="compositionally biased region" description="Polar residues" evidence="1">
    <location>
        <begin position="1"/>
        <end position="13"/>
    </location>
</feature>
<dbReference type="EMBL" id="BSYO01000002">
    <property type="protein sequence ID" value="GMH01348.1"/>
    <property type="molecule type" value="Genomic_DNA"/>
</dbReference>
<protein>
    <submittedName>
        <fullName evidence="2">Uncharacterized protein</fullName>
    </submittedName>
</protein>
<proteinExistence type="predicted"/>
<name>A0AAD3XD46_NEPGR</name>
<evidence type="ECO:0000313" key="3">
    <source>
        <dbReference type="Proteomes" id="UP001279734"/>
    </source>
</evidence>